<accession>A0ABD1EUH8</accession>
<gene>
    <name evidence="7" type="ORF">ABEB36_007583</name>
</gene>
<dbReference type="Gene3D" id="3.50.50.60">
    <property type="entry name" value="FAD/NAD(P)-binding domain"/>
    <property type="match status" value="1"/>
</dbReference>
<protein>
    <recommendedName>
        <fullName evidence="6">Glucose-methanol-choline oxidoreductase N-terminal domain-containing protein</fullName>
    </recommendedName>
</protein>
<reference evidence="7 8" key="1">
    <citation type="submission" date="2024-05" db="EMBL/GenBank/DDBJ databases">
        <title>Genetic variation in Jamaican populations of the coffee berry borer (Hypothenemus hampei).</title>
        <authorList>
            <person name="Errbii M."/>
            <person name="Myrie A."/>
        </authorList>
    </citation>
    <scope>NUCLEOTIDE SEQUENCE [LARGE SCALE GENOMIC DNA]</scope>
    <source>
        <strain evidence="7">JA-Hopewell-2020-01-JO</strain>
        <tissue evidence="7">Whole body</tissue>
    </source>
</reference>
<dbReference type="PROSITE" id="PS00623">
    <property type="entry name" value="GMC_OXRED_1"/>
    <property type="match status" value="1"/>
</dbReference>
<keyword evidence="8" id="KW-1185">Reference proteome</keyword>
<dbReference type="InterPro" id="IPR012132">
    <property type="entry name" value="GMC_OxRdtase"/>
</dbReference>
<dbReference type="SUPFAM" id="SSF51905">
    <property type="entry name" value="FAD/NAD(P)-binding domain"/>
    <property type="match status" value="1"/>
</dbReference>
<dbReference type="InterPro" id="IPR007867">
    <property type="entry name" value="GMC_OxRtase_C"/>
</dbReference>
<comment type="caution">
    <text evidence="7">The sequence shown here is derived from an EMBL/GenBank/DDBJ whole genome shotgun (WGS) entry which is preliminary data.</text>
</comment>
<dbReference type="PANTHER" id="PTHR11552:SF158">
    <property type="entry name" value="GH23626P-RELATED"/>
    <property type="match status" value="1"/>
</dbReference>
<dbReference type="SUPFAM" id="SSF54373">
    <property type="entry name" value="FAD-linked reductases, C-terminal domain"/>
    <property type="match status" value="1"/>
</dbReference>
<evidence type="ECO:0000313" key="8">
    <source>
        <dbReference type="Proteomes" id="UP001566132"/>
    </source>
</evidence>
<feature type="active site" description="Proton acceptor" evidence="2">
    <location>
        <position position="593"/>
    </location>
</feature>
<sequence length="617" mass="69106">MNIAVFLLSILTVSFISAEDELEYYRNLIAKYEKQAANFQEPPFNAFKYKPFNDIIHDCGTYDFIIIGSGSTGSVIANRLTEIDNFKVLLVEAGSFGNDFIRIPAEGGNVLLLEQFNWMYKTVPQKNICLGMNNDTCIYNRGRGIGGTTLINGLVYSRGTPQSFNQMAAMGNPGWSYKDVLPYFKKSENFLKNVDFAVVDPLYHAKGAFQFFICRKLTEVYVEAANELGYKTIDYNGRNQMGVSVSQAVHKNGQRWDTGRAYIEPILQRKNLCVSDNSYVTKIIINDLTKTAEGIRFSKNGSLYQAIANKEVILSAGTIGSAQILMHSGIGPRKHLEQVGIKTIKDLEVGSIFRDQPGTYGMYFITNISDPELEKSDKQKLREYLKGYGILTTSGSDGVLFAKLNKSSPQPDIELELTYLDPTDPYRISFNYDQETWNTIWNGTDANKVFTMQTTLLFPRSHGTLRLKNNDPYEYPLIDPKQLSDEADEDIELLYQGAQLALELTETGPLKRIGTRFINKALPACADHEYLSKAYWICYIKHTSIPNNHIEGTNPMGPDPKNGAVVDSKCKVHGIKSLRVADASIFPFQVANHPNAPCMMVGEKVSDLIKAEHSSRA</sequence>
<evidence type="ECO:0000256" key="3">
    <source>
        <dbReference type="PIRSR" id="PIRSR000137-2"/>
    </source>
</evidence>
<dbReference type="PIRSF" id="PIRSF000137">
    <property type="entry name" value="Alcohol_oxidase"/>
    <property type="match status" value="1"/>
</dbReference>
<name>A0ABD1EUH8_HYPHA</name>
<evidence type="ECO:0000256" key="1">
    <source>
        <dbReference type="ARBA" id="ARBA00010790"/>
    </source>
</evidence>
<dbReference type="InterPro" id="IPR000172">
    <property type="entry name" value="GMC_OxRdtase_N"/>
</dbReference>
<feature type="active site" description="Proton donor" evidence="2">
    <location>
        <position position="549"/>
    </location>
</feature>
<keyword evidence="3 4" id="KW-0274">FAD</keyword>
<feature type="binding site" evidence="3">
    <location>
        <begin position="152"/>
        <end position="155"/>
    </location>
    <ligand>
        <name>FAD</name>
        <dbReference type="ChEBI" id="CHEBI:57692"/>
    </ligand>
</feature>
<feature type="binding site" evidence="3">
    <location>
        <position position="148"/>
    </location>
    <ligand>
        <name>FAD</name>
        <dbReference type="ChEBI" id="CHEBI:57692"/>
    </ligand>
</feature>
<feature type="chain" id="PRO_5044860026" description="Glucose-methanol-choline oxidoreductase N-terminal domain-containing protein" evidence="5">
    <location>
        <begin position="19"/>
        <end position="617"/>
    </location>
</feature>
<dbReference type="InterPro" id="IPR036188">
    <property type="entry name" value="FAD/NAD-bd_sf"/>
</dbReference>
<organism evidence="7 8">
    <name type="scientific">Hypothenemus hampei</name>
    <name type="common">Coffee berry borer</name>
    <dbReference type="NCBI Taxonomy" id="57062"/>
    <lineage>
        <taxon>Eukaryota</taxon>
        <taxon>Metazoa</taxon>
        <taxon>Ecdysozoa</taxon>
        <taxon>Arthropoda</taxon>
        <taxon>Hexapoda</taxon>
        <taxon>Insecta</taxon>
        <taxon>Pterygota</taxon>
        <taxon>Neoptera</taxon>
        <taxon>Endopterygota</taxon>
        <taxon>Coleoptera</taxon>
        <taxon>Polyphaga</taxon>
        <taxon>Cucujiformia</taxon>
        <taxon>Curculionidae</taxon>
        <taxon>Scolytinae</taxon>
        <taxon>Hypothenemus</taxon>
    </lineage>
</organism>
<evidence type="ECO:0000256" key="5">
    <source>
        <dbReference type="SAM" id="SignalP"/>
    </source>
</evidence>
<dbReference type="PANTHER" id="PTHR11552">
    <property type="entry name" value="GLUCOSE-METHANOL-CHOLINE GMC OXIDOREDUCTASE"/>
    <property type="match status" value="1"/>
</dbReference>
<keyword evidence="4" id="KW-0285">Flavoprotein</keyword>
<feature type="domain" description="Glucose-methanol-choline oxidoreductase N-terminal" evidence="6">
    <location>
        <begin position="142"/>
        <end position="165"/>
    </location>
</feature>
<dbReference type="AlphaFoldDB" id="A0ABD1EUH8"/>
<evidence type="ECO:0000259" key="6">
    <source>
        <dbReference type="PROSITE" id="PS00623"/>
    </source>
</evidence>
<proteinExistence type="inferred from homology"/>
<comment type="cofactor">
    <cofactor evidence="3">
        <name>FAD</name>
        <dbReference type="ChEBI" id="CHEBI:57692"/>
    </cofactor>
</comment>
<dbReference type="Gene3D" id="3.30.560.10">
    <property type="entry name" value="Glucose Oxidase, domain 3"/>
    <property type="match status" value="1"/>
</dbReference>
<keyword evidence="5" id="KW-0732">Signal</keyword>
<dbReference type="Pfam" id="PF05199">
    <property type="entry name" value="GMC_oxred_C"/>
    <property type="match status" value="1"/>
</dbReference>
<evidence type="ECO:0000256" key="4">
    <source>
        <dbReference type="RuleBase" id="RU003968"/>
    </source>
</evidence>
<dbReference type="EMBL" id="JBDJPC010000005">
    <property type="protein sequence ID" value="KAL1502442.1"/>
    <property type="molecule type" value="Genomic_DNA"/>
</dbReference>
<evidence type="ECO:0000313" key="7">
    <source>
        <dbReference type="EMBL" id="KAL1502442.1"/>
    </source>
</evidence>
<feature type="signal peptide" evidence="5">
    <location>
        <begin position="1"/>
        <end position="18"/>
    </location>
</feature>
<comment type="similarity">
    <text evidence="1 4">Belongs to the GMC oxidoreductase family.</text>
</comment>
<evidence type="ECO:0000256" key="2">
    <source>
        <dbReference type="PIRSR" id="PIRSR000137-1"/>
    </source>
</evidence>
<feature type="binding site" evidence="3">
    <location>
        <position position="280"/>
    </location>
    <ligand>
        <name>FAD</name>
        <dbReference type="ChEBI" id="CHEBI:57692"/>
    </ligand>
</feature>
<dbReference type="Proteomes" id="UP001566132">
    <property type="component" value="Unassembled WGS sequence"/>
</dbReference>
<dbReference type="Pfam" id="PF00732">
    <property type="entry name" value="GMC_oxred_N"/>
    <property type="match status" value="1"/>
</dbReference>